<dbReference type="Pfam" id="PF00067">
    <property type="entry name" value="p450"/>
    <property type="match status" value="1"/>
</dbReference>
<dbReference type="PRINTS" id="PR00463">
    <property type="entry name" value="EP450I"/>
</dbReference>
<evidence type="ECO:0000256" key="1">
    <source>
        <dbReference type="ARBA" id="ARBA00001971"/>
    </source>
</evidence>
<comment type="subcellular location">
    <subcellularLocation>
        <location evidence="2">Membrane</location>
        <topology evidence="2">Single-pass membrane protein</topology>
    </subcellularLocation>
</comment>
<comment type="similarity">
    <text evidence="4 15">Belongs to the cytochrome P450 family.</text>
</comment>
<dbReference type="InterPro" id="IPR002401">
    <property type="entry name" value="Cyt_P450_E_grp-I"/>
</dbReference>
<organism evidence="17 18">
    <name type="scientific">Tetrapyrgos nigripes</name>
    <dbReference type="NCBI Taxonomy" id="182062"/>
    <lineage>
        <taxon>Eukaryota</taxon>
        <taxon>Fungi</taxon>
        <taxon>Dikarya</taxon>
        <taxon>Basidiomycota</taxon>
        <taxon>Agaricomycotina</taxon>
        <taxon>Agaricomycetes</taxon>
        <taxon>Agaricomycetidae</taxon>
        <taxon>Agaricales</taxon>
        <taxon>Marasmiineae</taxon>
        <taxon>Marasmiaceae</taxon>
        <taxon>Tetrapyrgos</taxon>
    </lineage>
</organism>
<comment type="pathway">
    <text evidence="3">Secondary metabolite biosynthesis.</text>
</comment>
<evidence type="ECO:0008006" key="19">
    <source>
        <dbReference type="Google" id="ProtNLM"/>
    </source>
</evidence>
<dbReference type="PANTHER" id="PTHR46300">
    <property type="entry name" value="P450, PUTATIVE (EUROFUNG)-RELATED-RELATED"/>
    <property type="match status" value="1"/>
</dbReference>
<protein>
    <recommendedName>
        <fullName evidence="19">Cytochrome P450</fullName>
    </recommendedName>
</protein>
<dbReference type="InterPro" id="IPR017972">
    <property type="entry name" value="Cyt_P450_CS"/>
</dbReference>
<evidence type="ECO:0000256" key="9">
    <source>
        <dbReference type="ARBA" id="ARBA00023002"/>
    </source>
</evidence>
<evidence type="ECO:0000313" key="18">
    <source>
        <dbReference type="Proteomes" id="UP000559256"/>
    </source>
</evidence>
<dbReference type="InterPro" id="IPR001128">
    <property type="entry name" value="Cyt_P450"/>
</dbReference>
<feature type="binding site" description="axial binding residue" evidence="14">
    <location>
        <position position="458"/>
    </location>
    <ligand>
        <name>heme</name>
        <dbReference type="ChEBI" id="CHEBI:30413"/>
    </ligand>
    <ligandPart>
        <name>Fe</name>
        <dbReference type="ChEBI" id="CHEBI:18248"/>
    </ligandPart>
</feature>
<dbReference type="Proteomes" id="UP000559256">
    <property type="component" value="Unassembled WGS sequence"/>
</dbReference>
<dbReference type="PROSITE" id="PS00086">
    <property type="entry name" value="CYTOCHROME_P450"/>
    <property type="match status" value="1"/>
</dbReference>
<evidence type="ECO:0000256" key="13">
    <source>
        <dbReference type="ARBA" id="ARBA00023180"/>
    </source>
</evidence>
<dbReference type="Gene3D" id="1.10.630.10">
    <property type="entry name" value="Cytochrome P450"/>
    <property type="match status" value="1"/>
</dbReference>
<keyword evidence="18" id="KW-1185">Reference proteome</keyword>
<evidence type="ECO:0000256" key="10">
    <source>
        <dbReference type="ARBA" id="ARBA00023004"/>
    </source>
</evidence>
<comment type="cofactor">
    <cofactor evidence="1 14">
        <name>heme</name>
        <dbReference type="ChEBI" id="CHEBI:30413"/>
    </cofactor>
</comment>
<evidence type="ECO:0000256" key="2">
    <source>
        <dbReference type="ARBA" id="ARBA00004167"/>
    </source>
</evidence>
<feature type="transmembrane region" description="Helical" evidence="16">
    <location>
        <begin position="6"/>
        <end position="23"/>
    </location>
</feature>
<dbReference type="GO" id="GO:0016705">
    <property type="term" value="F:oxidoreductase activity, acting on paired donors, with incorporation or reduction of molecular oxygen"/>
    <property type="evidence" value="ECO:0007669"/>
    <property type="project" value="InterPro"/>
</dbReference>
<dbReference type="InterPro" id="IPR036396">
    <property type="entry name" value="Cyt_P450_sf"/>
</dbReference>
<keyword evidence="12 16" id="KW-0472">Membrane</keyword>
<sequence length="567" mass="64255">MLTFSASVAFFAVLLTWIIWKLARIGQRESTLPPGPPTVALLGNVHLLPTQSIWMKLTEWAREYGDFYSLKLGSDTAIVLTSMKAVKELLDQQSGLTSDRPKSYFAETTFEGLHAATMSYNNTLRLFRKTMQPMLNSSGAIQHQPIQIAEATQLMHDLLHSPNMSLLLDLFMEILISLTNHQRVYTHLERYSTSVTTSIVFGKRFPEYDCAEVEGIFQSLNATARIFEPGAHPPVDQLPILNYIPDRWAKWKRMAKWGNRLVRRIYFHLLSVAEDRVRDGKENGSFLEGVIKRREEYGLTRREVAFLGGVLLEGGVHTTSLFLQWMILSLIAFPEVQKKAQEEMDRVIGQERAPRLEDFADLPYCRALVNELHRFRPVAPISIPHAMLDDGTYRNCFLLKGTTLFMNAWGIYHDPDVYENPEIFNPDRYLQNEFGAKPGVDVSDFRNNIIFGSGRRICPGIHVANTSLALNAMNLLWAFHFSPAIDSNTGKPVPVNILDLKNVSAVSFVNPNSKDLFLAPKSFSCSIKPRSVAHAAIIEEEFLAARTAFEKFESAPKELERVDEVFV</sequence>
<dbReference type="AlphaFoldDB" id="A0A8H5G5P6"/>
<keyword evidence="13" id="KW-0325">Glycoprotein</keyword>
<proteinExistence type="inferred from homology"/>
<evidence type="ECO:0000256" key="15">
    <source>
        <dbReference type="RuleBase" id="RU000461"/>
    </source>
</evidence>
<keyword evidence="8 16" id="KW-1133">Transmembrane helix</keyword>
<keyword evidence="11 15" id="KW-0503">Monooxygenase</keyword>
<dbReference type="GO" id="GO:0020037">
    <property type="term" value="F:heme binding"/>
    <property type="evidence" value="ECO:0007669"/>
    <property type="project" value="InterPro"/>
</dbReference>
<dbReference type="InterPro" id="IPR050364">
    <property type="entry name" value="Cytochrome_P450_fung"/>
</dbReference>
<evidence type="ECO:0000256" key="4">
    <source>
        <dbReference type="ARBA" id="ARBA00010617"/>
    </source>
</evidence>
<accession>A0A8H5G5P6</accession>
<dbReference type="OrthoDB" id="1103324at2759"/>
<gene>
    <name evidence="17" type="ORF">D9758_008555</name>
</gene>
<dbReference type="SUPFAM" id="SSF48264">
    <property type="entry name" value="Cytochrome P450"/>
    <property type="match status" value="1"/>
</dbReference>
<reference evidence="17 18" key="1">
    <citation type="journal article" date="2020" name="ISME J.">
        <title>Uncovering the hidden diversity of litter-decomposition mechanisms in mushroom-forming fungi.</title>
        <authorList>
            <person name="Floudas D."/>
            <person name="Bentzer J."/>
            <person name="Ahren D."/>
            <person name="Johansson T."/>
            <person name="Persson P."/>
            <person name="Tunlid A."/>
        </authorList>
    </citation>
    <scope>NUCLEOTIDE SEQUENCE [LARGE SCALE GENOMIC DNA]</scope>
    <source>
        <strain evidence="17 18">CBS 291.85</strain>
    </source>
</reference>
<evidence type="ECO:0000256" key="12">
    <source>
        <dbReference type="ARBA" id="ARBA00023136"/>
    </source>
</evidence>
<dbReference type="CDD" id="cd11065">
    <property type="entry name" value="CYP64-like"/>
    <property type="match status" value="1"/>
</dbReference>
<dbReference type="EMBL" id="JAACJM010000048">
    <property type="protein sequence ID" value="KAF5358757.1"/>
    <property type="molecule type" value="Genomic_DNA"/>
</dbReference>
<keyword evidence="6 16" id="KW-0812">Transmembrane</keyword>
<evidence type="ECO:0000256" key="14">
    <source>
        <dbReference type="PIRSR" id="PIRSR602401-1"/>
    </source>
</evidence>
<keyword evidence="7 14" id="KW-0479">Metal-binding</keyword>
<evidence type="ECO:0000256" key="11">
    <source>
        <dbReference type="ARBA" id="ARBA00023033"/>
    </source>
</evidence>
<dbReference type="PANTHER" id="PTHR46300:SF2">
    <property type="entry name" value="CYTOCHROME P450 MONOOXYGENASE ALNH-RELATED"/>
    <property type="match status" value="1"/>
</dbReference>
<evidence type="ECO:0000313" key="17">
    <source>
        <dbReference type="EMBL" id="KAF5358757.1"/>
    </source>
</evidence>
<comment type="caution">
    <text evidence="17">The sequence shown here is derived from an EMBL/GenBank/DDBJ whole genome shotgun (WGS) entry which is preliminary data.</text>
</comment>
<keyword evidence="9 15" id="KW-0560">Oxidoreductase</keyword>
<evidence type="ECO:0000256" key="7">
    <source>
        <dbReference type="ARBA" id="ARBA00022723"/>
    </source>
</evidence>
<evidence type="ECO:0000256" key="6">
    <source>
        <dbReference type="ARBA" id="ARBA00022692"/>
    </source>
</evidence>
<keyword evidence="10 14" id="KW-0408">Iron</keyword>
<evidence type="ECO:0000256" key="8">
    <source>
        <dbReference type="ARBA" id="ARBA00022989"/>
    </source>
</evidence>
<evidence type="ECO:0000256" key="3">
    <source>
        <dbReference type="ARBA" id="ARBA00005179"/>
    </source>
</evidence>
<evidence type="ECO:0000256" key="16">
    <source>
        <dbReference type="SAM" id="Phobius"/>
    </source>
</evidence>
<dbReference type="PRINTS" id="PR00385">
    <property type="entry name" value="P450"/>
</dbReference>
<name>A0A8H5G5P6_9AGAR</name>
<dbReference type="GO" id="GO:0004497">
    <property type="term" value="F:monooxygenase activity"/>
    <property type="evidence" value="ECO:0007669"/>
    <property type="project" value="UniProtKB-KW"/>
</dbReference>
<evidence type="ECO:0000256" key="5">
    <source>
        <dbReference type="ARBA" id="ARBA00022617"/>
    </source>
</evidence>
<keyword evidence="5 14" id="KW-0349">Heme</keyword>
<dbReference type="GO" id="GO:0005506">
    <property type="term" value="F:iron ion binding"/>
    <property type="evidence" value="ECO:0007669"/>
    <property type="project" value="InterPro"/>
</dbReference>
<dbReference type="GO" id="GO:0016020">
    <property type="term" value="C:membrane"/>
    <property type="evidence" value="ECO:0007669"/>
    <property type="project" value="UniProtKB-SubCell"/>
</dbReference>